<dbReference type="PANTHER" id="PTHR20855:SF52">
    <property type="entry name" value="ADIPONECTIN RECEPTOR PROTEIN"/>
    <property type="match status" value="1"/>
</dbReference>
<keyword evidence="5 8" id="KW-0472">Membrane</keyword>
<feature type="binding site" evidence="6">
    <location>
        <position position="571"/>
    </location>
    <ligand>
        <name>Zn(2+)</name>
        <dbReference type="ChEBI" id="CHEBI:29105"/>
    </ligand>
</feature>
<feature type="binding site" evidence="6">
    <location>
        <position position="567"/>
    </location>
    <ligand>
        <name>Zn(2+)</name>
        <dbReference type="ChEBI" id="CHEBI:29105"/>
    </ligand>
</feature>
<feature type="transmembrane region" description="Helical" evidence="8">
    <location>
        <begin position="370"/>
        <end position="389"/>
    </location>
</feature>
<accession>A0AAF3EKD9</accession>
<evidence type="ECO:0000256" key="8">
    <source>
        <dbReference type="SAM" id="Phobius"/>
    </source>
</evidence>
<comment type="similarity">
    <text evidence="2">Belongs to the ADIPOR family.</text>
</comment>
<dbReference type="PANTHER" id="PTHR20855">
    <property type="entry name" value="ADIPOR/PROGESTIN RECEPTOR-RELATED"/>
    <property type="match status" value="1"/>
</dbReference>
<feature type="compositionally biased region" description="Polar residues" evidence="7">
    <location>
        <begin position="188"/>
        <end position="199"/>
    </location>
</feature>
<feature type="region of interest" description="Disordered" evidence="7">
    <location>
        <begin position="121"/>
        <end position="208"/>
    </location>
</feature>
<name>A0AAF3EKD9_9BILA</name>
<evidence type="ECO:0000256" key="6">
    <source>
        <dbReference type="PIRSR" id="PIRSR604254-1"/>
    </source>
</evidence>
<evidence type="ECO:0000313" key="10">
    <source>
        <dbReference type="WBParaSite" id="MBELARI_LOCUS14489"/>
    </source>
</evidence>
<dbReference type="Pfam" id="PF03006">
    <property type="entry name" value="HlyIII"/>
    <property type="match status" value="1"/>
</dbReference>
<evidence type="ECO:0000256" key="1">
    <source>
        <dbReference type="ARBA" id="ARBA00004141"/>
    </source>
</evidence>
<feature type="transmembrane region" description="Helical" evidence="8">
    <location>
        <begin position="568"/>
        <end position="585"/>
    </location>
</feature>
<feature type="binding site" evidence="6">
    <location>
        <position position="421"/>
    </location>
    <ligand>
        <name>Zn(2+)</name>
        <dbReference type="ChEBI" id="CHEBI:29105"/>
    </ligand>
</feature>
<keyword evidence="3 8" id="KW-0812">Transmembrane</keyword>
<feature type="compositionally biased region" description="Acidic residues" evidence="7">
    <location>
        <begin position="136"/>
        <end position="145"/>
    </location>
</feature>
<dbReference type="Proteomes" id="UP000887575">
    <property type="component" value="Unassembled WGS sequence"/>
</dbReference>
<keyword evidence="9" id="KW-1185">Reference proteome</keyword>
<dbReference type="AlphaFoldDB" id="A0AAF3EKD9"/>
<feature type="transmembrane region" description="Helical" evidence="8">
    <location>
        <begin position="401"/>
        <end position="420"/>
    </location>
</feature>
<feature type="compositionally biased region" description="Basic and acidic residues" evidence="7">
    <location>
        <begin position="167"/>
        <end position="185"/>
    </location>
</feature>
<organism evidence="9 10">
    <name type="scientific">Mesorhabditis belari</name>
    <dbReference type="NCBI Taxonomy" id="2138241"/>
    <lineage>
        <taxon>Eukaryota</taxon>
        <taxon>Metazoa</taxon>
        <taxon>Ecdysozoa</taxon>
        <taxon>Nematoda</taxon>
        <taxon>Chromadorea</taxon>
        <taxon>Rhabditida</taxon>
        <taxon>Rhabditina</taxon>
        <taxon>Rhabditomorpha</taxon>
        <taxon>Rhabditoidea</taxon>
        <taxon>Rhabditidae</taxon>
        <taxon>Mesorhabditinae</taxon>
        <taxon>Mesorhabditis</taxon>
    </lineage>
</organism>
<feature type="compositionally biased region" description="Polar residues" evidence="7">
    <location>
        <begin position="18"/>
        <end position="32"/>
    </location>
</feature>
<reference evidence="10" key="1">
    <citation type="submission" date="2024-02" db="UniProtKB">
        <authorList>
            <consortium name="WormBaseParasite"/>
        </authorList>
    </citation>
    <scope>IDENTIFICATION</scope>
</reference>
<evidence type="ECO:0000256" key="7">
    <source>
        <dbReference type="SAM" id="MobiDB-lite"/>
    </source>
</evidence>
<evidence type="ECO:0000256" key="5">
    <source>
        <dbReference type="ARBA" id="ARBA00023136"/>
    </source>
</evidence>
<dbReference type="GO" id="GO:0033211">
    <property type="term" value="P:adiponectin-activated signaling pathway"/>
    <property type="evidence" value="ECO:0007669"/>
    <property type="project" value="TreeGrafter"/>
</dbReference>
<proteinExistence type="inferred from homology"/>
<keyword evidence="6" id="KW-0479">Metal-binding</keyword>
<feature type="transmembrane region" description="Helical" evidence="8">
    <location>
        <begin position="529"/>
        <end position="548"/>
    </location>
</feature>
<keyword evidence="4 8" id="KW-1133">Transmembrane helix</keyword>
<feature type="transmembrane region" description="Helical" evidence="8">
    <location>
        <begin position="497"/>
        <end position="517"/>
    </location>
</feature>
<dbReference type="WBParaSite" id="MBELARI_LOCUS14489">
    <property type="protein sequence ID" value="MBELARI_LOCUS14489"/>
    <property type="gene ID" value="MBELARI_LOCUS14489"/>
</dbReference>
<feature type="transmembrane region" description="Helical" evidence="8">
    <location>
        <begin position="440"/>
        <end position="458"/>
    </location>
</feature>
<feature type="region of interest" description="Disordered" evidence="7">
    <location>
        <begin position="1"/>
        <end position="39"/>
    </location>
</feature>
<dbReference type="InterPro" id="IPR004254">
    <property type="entry name" value="AdipoR/HlyIII-related"/>
</dbReference>
<evidence type="ECO:0000313" key="9">
    <source>
        <dbReference type="Proteomes" id="UP000887575"/>
    </source>
</evidence>
<dbReference type="GO" id="GO:0038023">
    <property type="term" value="F:signaling receptor activity"/>
    <property type="evidence" value="ECO:0007669"/>
    <property type="project" value="TreeGrafter"/>
</dbReference>
<comment type="subcellular location">
    <subcellularLocation>
        <location evidence="1">Membrane</location>
        <topology evidence="1">Multi-pass membrane protein</topology>
    </subcellularLocation>
</comment>
<sequence>MVDRESIRDEHRNDPRANESTALLEPQSSSSIDRPEKLMGEDDIVYVLEDGDLEVRDRANEDIQSPLRSVNNVLQEAENLLTDGPLEKPLKSRTRVLMDEVDVEFSPVQKHSIPGQPIEVVVRHSKVTAKGRNGENSDEDDDNEDMNGTSKNTNHTEAKRKTSKLGVLREGEQEEFYRQRDREEGLGSSRQNTTKSTPSGGWKKGHRRAFSMPNAKGEKMTLAVIQDHKQSNDGNLHSRKIVRYRLHANKAIHGGKPITKAIFLPEKNNRREATVRFDEIRNADSDDDNELEVEINEEEITYPGDLGTGKGSRTVMKRFWEARWKVQNFEMLPDWLQDNEYLRTGHRPPLASFSSCFKSIFAIHTETGNIWTHMYGCVAFIGIALWFLTRPADSVQFMEKLIFSAFFFGAVVCMGMSFVFHTVQCHSDHVSKFFSKLDYTGISLLIVGSFIPWIYYGFYCRPQPMIIYITMISILGIAAMIVSLWDKFAEPKFRPVRAGVFVAMGLSSIFPAIHFFVTDGFWVMWNEAGLMWLLVMGFFYLFGAALYATRIPERFFPGKCDYWFQSHQLFHTFVVLAAFIHFHGITEVAMKRLEKGSCAEQLLQRYGVESNPTWLGTLLGLDQPPDTINWTPDPNDIIFKNNTL</sequence>
<dbReference type="GO" id="GO:0046872">
    <property type="term" value="F:metal ion binding"/>
    <property type="evidence" value="ECO:0007669"/>
    <property type="project" value="UniProtKB-KW"/>
</dbReference>
<evidence type="ECO:0000256" key="4">
    <source>
        <dbReference type="ARBA" id="ARBA00022989"/>
    </source>
</evidence>
<protein>
    <submittedName>
        <fullName evidence="10">Uncharacterized protein</fullName>
    </submittedName>
</protein>
<evidence type="ECO:0000256" key="3">
    <source>
        <dbReference type="ARBA" id="ARBA00022692"/>
    </source>
</evidence>
<feature type="compositionally biased region" description="Basic and acidic residues" evidence="7">
    <location>
        <begin position="1"/>
        <end position="17"/>
    </location>
</feature>
<dbReference type="GO" id="GO:0005886">
    <property type="term" value="C:plasma membrane"/>
    <property type="evidence" value="ECO:0007669"/>
    <property type="project" value="TreeGrafter"/>
</dbReference>
<keyword evidence="6" id="KW-0862">Zinc</keyword>
<evidence type="ECO:0000256" key="2">
    <source>
        <dbReference type="ARBA" id="ARBA00007018"/>
    </source>
</evidence>
<feature type="transmembrane region" description="Helical" evidence="8">
    <location>
        <begin position="465"/>
        <end position="485"/>
    </location>
</feature>